<keyword evidence="5" id="KW-1185">Reference proteome</keyword>
<proteinExistence type="predicted"/>
<feature type="domain" description="Putative Flp pilus-assembly TadG-like N-terminal" evidence="2">
    <location>
        <begin position="16"/>
        <end position="60"/>
    </location>
</feature>
<organism evidence="4 5">
    <name type="scientific">Mesobaculum littorinae</name>
    <dbReference type="NCBI Taxonomy" id="2486419"/>
    <lineage>
        <taxon>Bacteria</taxon>
        <taxon>Pseudomonadati</taxon>
        <taxon>Pseudomonadota</taxon>
        <taxon>Alphaproteobacteria</taxon>
        <taxon>Rhodobacterales</taxon>
        <taxon>Roseobacteraceae</taxon>
        <taxon>Mesobaculum</taxon>
    </lineage>
</organism>
<feature type="domain" description="DUF7867" evidence="3">
    <location>
        <begin position="166"/>
        <end position="419"/>
    </location>
</feature>
<dbReference type="RefSeq" id="WP_127905879.1">
    <property type="nucleotide sequence ID" value="NZ_RQXX01000002.1"/>
</dbReference>
<protein>
    <submittedName>
        <fullName evidence="4">Uncharacterized protein</fullName>
    </submittedName>
</protein>
<gene>
    <name evidence="4" type="ORF">EKE94_06970</name>
</gene>
<dbReference type="OrthoDB" id="7863619at2"/>
<keyword evidence="1" id="KW-0472">Membrane</keyword>
<comment type="caution">
    <text evidence="4">The sequence shown here is derived from an EMBL/GenBank/DDBJ whole genome shotgun (WGS) entry which is preliminary data.</text>
</comment>
<dbReference type="Proteomes" id="UP000285908">
    <property type="component" value="Unassembled WGS sequence"/>
</dbReference>
<sequence>MDLHRTLRRFARDEGGALTILGLYLFAGMAVLGGLALDMTRLMVARTELQVAADSTAHAALYLRDGMEPDAARAGALDIGLANMPRDRFGEILRAEDIHFGSFDVETQSFVIDARGRDAVLVTTTRLRERANAVTTYLLQLVGAGSFDIRTEAVYETYVPRCLREGLFADDVIDVQSNNFYSSGFCMHSNAHVALNNNNTFEQGSVVSMPEIDDLDLPKSGFEKNDGLEEALFETTYQPKLTDRVDEILEGLAQVGSPYRPSYLGATTEIELKGKTIAQDDLVKGRLHRMTCGGGGGHVTIDAGVQLNQMVILTDCKVKFGADVLIEDAIVATTNTDARSLSGAADFAVGRDDGCAAGGGGKLVTAGGMDFAAKLALYGAQLVARGDIRFAAQAEGVEGVSIVAGGRIDGSSNMSISYCDGMGMEDIYQARYFRLAA</sequence>
<dbReference type="AlphaFoldDB" id="A0A438AIZ1"/>
<dbReference type="InterPro" id="IPR028087">
    <property type="entry name" value="Tad_N"/>
</dbReference>
<name>A0A438AIZ1_9RHOB</name>
<evidence type="ECO:0000259" key="3">
    <source>
        <dbReference type="Pfam" id="PF25269"/>
    </source>
</evidence>
<evidence type="ECO:0000313" key="5">
    <source>
        <dbReference type="Proteomes" id="UP000285908"/>
    </source>
</evidence>
<keyword evidence="1" id="KW-0812">Transmembrane</keyword>
<evidence type="ECO:0000259" key="2">
    <source>
        <dbReference type="Pfam" id="PF13400"/>
    </source>
</evidence>
<dbReference type="InterPro" id="IPR057189">
    <property type="entry name" value="DUF7867"/>
</dbReference>
<keyword evidence="1" id="KW-1133">Transmembrane helix</keyword>
<dbReference type="Pfam" id="PF13400">
    <property type="entry name" value="Tad"/>
    <property type="match status" value="1"/>
</dbReference>
<accession>A0A438AIZ1</accession>
<dbReference type="Pfam" id="PF25269">
    <property type="entry name" value="DUF7867"/>
    <property type="match status" value="1"/>
</dbReference>
<evidence type="ECO:0000256" key="1">
    <source>
        <dbReference type="SAM" id="Phobius"/>
    </source>
</evidence>
<reference evidence="4 5" key="1">
    <citation type="submission" date="2018-11" db="EMBL/GenBank/DDBJ databases">
        <title>Mesobaculum littorinae gen. nov., sp. nov., isolated from Littorina scabra that represents a novel genus of the order Rhodobacteraceae.</title>
        <authorList>
            <person name="Li F."/>
        </authorList>
    </citation>
    <scope>NUCLEOTIDE SEQUENCE [LARGE SCALE GENOMIC DNA]</scope>
    <source>
        <strain evidence="4 5">M0103</strain>
    </source>
</reference>
<dbReference type="EMBL" id="RQXX01000002">
    <property type="protein sequence ID" value="RVV98648.1"/>
    <property type="molecule type" value="Genomic_DNA"/>
</dbReference>
<evidence type="ECO:0000313" key="4">
    <source>
        <dbReference type="EMBL" id="RVV98648.1"/>
    </source>
</evidence>
<feature type="transmembrane region" description="Helical" evidence="1">
    <location>
        <begin position="15"/>
        <end position="37"/>
    </location>
</feature>